<reference evidence="2 3" key="1">
    <citation type="journal article" date="2019" name="Nat. Plants">
        <title>Stout camphor tree genome fills gaps in understanding of flowering plant genome evolution.</title>
        <authorList>
            <person name="Chaw S.M."/>
            <person name="Liu Y.C."/>
            <person name="Wu Y.W."/>
            <person name="Wang H.Y."/>
            <person name="Lin C.I."/>
            <person name="Wu C.S."/>
            <person name="Ke H.M."/>
            <person name="Chang L.Y."/>
            <person name="Hsu C.Y."/>
            <person name="Yang H.T."/>
            <person name="Sudianto E."/>
            <person name="Hsu M.H."/>
            <person name="Wu K.P."/>
            <person name="Wang L.N."/>
            <person name="Leebens-Mack J.H."/>
            <person name="Tsai I.J."/>
        </authorList>
    </citation>
    <scope>NUCLEOTIDE SEQUENCE [LARGE SCALE GENOMIC DNA]</scope>
    <source>
        <strain evidence="3">cv. Chaw 1501</strain>
        <tissue evidence="2">Young leaves</tissue>
    </source>
</reference>
<gene>
    <name evidence="2" type="ORF">CKAN_01759000</name>
</gene>
<evidence type="ECO:0000313" key="2">
    <source>
        <dbReference type="EMBL" id="RWR88566.1"/>
    </source>
</evidence>
<organism evidence="2 3">
    <name type="scientific">Cinnamomum micranthum f. kanehirae</name>
    <dbReference type="NCBI Taxonomy" id="337451"/>
    <lineage>
        <taxon>Eukaryota</taxon>
        <taxon>Viridiplantae</taxon>
        <taxon>Streptophyta</taxon>
        <taxon>Embryophyta</taxon>
        <taxon>Tracheophyta</taxon>
        <taxon>Spermatophyta</taxon>
        <taxon>Magnoliopsida</taxon>
        <taxon>Magnoliidae</taxon>
        <taxon>Laurales</taxon>
        <taxon>Lauraceae</taxon>
        <taxon>Cinnamomum</taxon>
    </lineage>
</organism>
<keyword evidence="3" id="KW-1185">Reference proteome</keyword>
<dbReference type="Gene3D" id="2.30.30.140">
    <property type="match status" value="1"/>
</dbReference>
<comment type="caution">
    <text evidence="2">The sequence shown here is derived from an EMBL/GenBank/DDBJ whole genome shotgun (WGS) entry which is preliminary data.</text>
</comment>
<dbReference type="CDD" id="cd20401">
    <property type="entry name" value="Tudor_AtPTM-like"/>
    <property type="match status" value="1"/>
</dbReference>
<evidence type="ECO:0000259" key="1">
    <source>
        <dbReference type="Pfam" id="PF21743"/>
    </source>
</evidence>
<dbReference type="Pfam" id="PF21743">
    <property type="entry name" value="PTM_DIR17_Tudor"/>
    <property type="match status" value="1"/>
</dbReference>
<proteinExistence type="predicted"/>
<feature type="domain" description="PTM/DIR17-like Tudor" evidence="1">
    <location>
        <begin position="21"/>
        <end position="68"/>
    </location>
</feature>
<protein>
    <submittedName>
        <fullName evidence="2">Tudor domain-containing protein</fullName>
    </submittedName>
</protein>
<dbReference type="EMBL" id="QPKB01000007">
    <property type="protein sequence ID" value="RWR88566.1"/>
    <property type="molecule type" value="Genomic_DNA"/>
</dbReference>
<sequence length="278" mass="32031">MDTAGESESKHSPCLGEWLVGREVRKMFGDQYYSGKVANFDQEMKWYRVEYEDGDFEDLEWCELKEVLLPLDVAISLKALALKIFKCEEKSVCVYGENAVGLRKTGTKILTNKRKMGEENHKALVTKSECSWQVKENADYQRTTQEKINQPKEIKALVTKSECSWQVKENADYQRIAQEKINWPKGNKDLETKSECSWLVTYNGTAQVKINRPEENKALVTKSECSWQVKENADYEKTAQGKINRPKEIRRTINAEKQKRRIRNAIEGSSAEGKTSNI</sequence>
<dbReference type="OrthoDB" id="168165at2759"/>
<dbReference type="PANTHER" id="PTHR37384">
    <property type="entry name" value="OS01G0835600 PROTEIN"/>
    <property type="match status" value="1"/>
</dbReference>
<dbReference type="PANTHER" id="PTHR37384:SF1">
    <property type="entry name" value="OS01G0835600 PROTEIN"/>
    <property type="match status" value="1"/>
</dbReference>
<accession>A0A443PCR0</accession>
<dbReference type="AlphaFoldDB" id="A0A443PCR0"/>
<evidence type="ECO:0000313" key="3">
    <source>
        <dbReference type="Proteomes" id="UP000283530"/>
    </source>
</evidence>
<dbReference type="Proteomes" id="UP000283530">
    <property type="component" value="Unassembled WGS sequence"/>
</dbReference>
<dbReference type="InterPro" id="IPR047365">
    <property type="entry name" value="Tudor_AtPTM-like"/>
</dbReference>
<name>A0A443PCR0_9MAGN</name>